<gene>
    <name evidence="8" type="ORF">SAMN05661096_02090</name>
</gene>
<dbReference type="AlphaFoldDB" id="A0A1X7JYG8"/>
<keyword evidence="4" id="KW-0804">Transcription</keyword>
<dbReference type="RefSeq" id="WP_085517006.1">
    <property type="nucleotide sequence ID" value="NZ_FXAW01000004.1"/>
</dbReference>
<dbReference type="PROSITE" id="PS50043">
    <property type="entry name" value="HTH_LUXR_2"/>
    <property type="match status" value="1"/>
</dbReference>
<dbReference type="InterPro" id="IPR039420">
    <property type="entry name" value="WalR-like"/>
</dbReference>
<evidence type="ECO:0000256" key="5">
    <source>
        <dbReference type="PROSITE-ProRule" id="PRU00169"/>
    </source>
</evidence>
<dbReference type="Proteomes" id="UP000193804">
    <property type="component" value="Unassembled WGS sequence"/>
</dbReference>
<dbReference type="EMBL" id="FXAW01000004">
    <property type="protein sequence ID" value="SMG33335.1"/>
    <property type="molecule type" value="Genomic_DNA"/>
</dbReference>
<dbReference type="Pfam" id="PF00196">
    <property type="entry name" value="GerE"/>
    <property type="match status" value="1"/>
</dbReference>
<dbReference type="SMART" id="SM00421">
    <property type="entry name" value="HTH_LUXR"/>
    <property type="match status" value="1"/>
</dbReference>
<protein>
    <submittedName>
        <fullName evidence="8">Two component transcriptional regulator, LuxR family</fullName>
    </submittedName>
</protein>
<dbReference type="Gene3D" id="3.40.50.2300">
    <property type="match status" value="1"/>
</dbReference>
<keyword evidence="1 5" id="KW-0597">Phosphoprotein</keyword>
<feature type="domain" description="HTH luxR-type" evidence="6">
    <location>
        <begin position="148"/>
        <end position="213"/>
    </location>
</feature>
<evidence type="ECO:0000313" key="8">
    <source>
        <dbReference type="EMBL" id="SMG33335.1"/>
    </source>
</evidence>
<reference evidence="9" key="1">
    <citation type="submission" date="2017-04" db="EMBL/GenBank/DDBJ databases">
        <authorList>
            <person name="Varghese N."/>
            <person name="Submissions S."/>
        </authorList>
    </citation>
    <scope>NUCLEOTIDE SEQUENCE [LARGE SCALE GENOMIC DNA]</scope>
    <source>
        <strain evidence="9">DSM 4125</strain>
    </source>
</reference>
<dbReference type="InterPro" id="IPR000792">
    <property type="entry name" value="Tscrpt_reg_LuxR_C"/>
</dbReference>
<dbReference type="SUPFAM" id="SSF46894">
    <property type="entry name" value="C-terminal effector domain of the bipartite response regulators"/>
    <property type="match status" value="1"/>
</dbReference>
<dbReference type="PRINTS" id="PR00038">
    <property type="entry name" value="HTHLUXR"/>
</dbReference>
<sequence length="216" mass="24144">MSEVSYPIKLLIADDHEILASGMSSILSKQEELTILDTVSNGQEVLDFLADHEVDVVIMDLNMPVLNGIEATEIIKKKFPKTKILILSMFDREGYIQNALDVGVDGYVLKNVSESEILSAVKRIMEGKTYFSQDVMAKMAMKMRVYGESEGGVKLTDTERKILQHLSEGDTSGEISEKLDLAPNTITSYRKLLLQKFEAKNVSHMVKMAFEKGYLG</sequence>
<dbReference type="PANTHER" id="PTHR43214:SF41">
    <property type="entry name" value="NITRATE_NITRITE RESPONSE REGULATOR PROTEIN NARP"/>
    <property type="match status" value="1"/>
</dbReference>
<keyword evidence="2" id="KW-0805">Transcription regulation</keyword>
<accession>A0A1X7JYG8</accession>
<evidence type="ECO:0000256" key="4">
    <source>
        <dbReference type="ARBA" id="ARBA00023163"/>
    </source>
</evidence>
<dbReference type="Pfam" id="PF00072">
    <property type="entry name" value="Response_reg"/>
    <property type="match status" value="1"/>
</dbReference>
<evidence type="ECO:0000259" key="7">
    <source>
        <dbReference type="PROSITE" id="PS50110"/>
    </source>
</evidence>
<dbReference type="CDD" id="cd06170">
    <property type="entry name" value="LuxR_C_like"/>
    <property type="match status" value="1"/>
</dbReference>
<dbReference type="GO" id="GO:0006355">
    <property type="term" value="P:regulation of DNA-templated transcription"/>
    <property type="evidence" value="ECO:0007669"/>
    <property type="project" value="InterPro"/>
</dbReference>
<dbReference type="CDD" id="cd17535">
    <property type="entry name" value="REC_NarL-like"/>
    <property type="match status" value="1"/>
</dbReference>
<evidence type="ECO:0000256" key="3">
    <source>
        <dbReference type="ARBA" id="ARBA00023125"/>
    </source>
</evidence>
<evidence type="ECO:0000259" key="6">
    <source>
        <dbReference type="PROSITE" id="PS50043"/>
    </source>
</evidence>
<dbReference type="STRING" id="1028.SAMN05661096_02090"/>
<keyword evidence="9" id="KW-1185">Reference proteome</keyword>
<proteinExistence type="predicted"/>
<dbReference type="InterPro" id="IPR058245">
    <property type="entry name" value="NreC/VraR/RcsB-like_REC"/>
</dbReference>
<feature type="domain" description="Response regulatory" evidence="7">
    <location>
        <begin position="9"/>
        <end position="125"/>
    </location>
</feature>
<dbReference type="PANTHER" id="PTHR43214">
    <property type="entry name" value="TWO-COMPONENT RESPONSE REGULATOR"/>
    <property type="match status" value="1"/>
</dbReference>
<feature type="modified residue" description="4-aspartylphosphate" evidence="5">
    <location>
        <position position="60"/>
    </location>
</feature>
<dbReference type="OrthoDB" id="9797341at2"/>
<evidence type="ECO:0000256" key="2">
    <source>
        <dbReference type="ARBA" id="ARBA00023015"/>
    </source>
</evidence>
<dbReference type="PROSITE" id="PS50110">
    <property type="entry name" value="RESPONSE_REGULATORY"/>
    <property type="match status" value="1"/>
</dbReference>
<evidence type="ECO:0000313" key="9">
    <source>
        <dbReference type="Proteomes" id="UP000193804"/>
    </source>
</evidence>
<dbReference type="InterPro" id="IPR001789">
    <property type="entry name" value="Sig_transdc_resp-reg_receiver"/>
</dbReference>
<dbReference type="InterPro" id="IPR016032">
    <property type="entry name" value="Sig_transdc_resp-reg_C-effctor"/>
</dbReference>
<dbReference type="GO" id="GO:0003677">
    <property type="term" value="F:DNA binding"/>
    <property type="evidence" value="ECO:0007669"/>
    <property type="project" value="UniProtKB-KW"/>
</dbReference>
<name>A0A1X7JYG8_9BACT</name>
<keyword evidence="3" id="KW-0238">DNA-binding</keyword>
<dbReference type="GO" id="GO:0000160">
    <property type="term" value="P:phosphorelay signal transduction system"/>
    <property type="evidence" value="ECO:0007669"/>
    <property type="project" value="InterPro"/>
</dbReference>
<dbReference type="SMART" id="SM00448">
    <property type="entry name" value="REC"/>
    <property type="match status" value="1"/>
</dbReference>
<dbReference type="InterPro" id="IPR011006">
    <property type="entry name" value="CheY-like_superfamily"/>
</dbReference>
<dbReference type="SUPFAM" id="SSF52172">
    <property type="entry name" value="CheY-like"/>
    <property type="match status" value="1"/>
</dbReference>
<evidence type="ECO:0000256" key="1">
    <source>
        <dbReference type="ARBA" id="ARBA00022553"/>
    </source>
</evidence>
<organism evidence="8 9">
    <name type="scientific">Marivirga sericea</name>
    <dbReference type="NCBI Taxonomy" id="1028"/>
    <lineage>
        <taxon>Bacteria</taxon>
        <taxon>Pseudomonadati</taxon>
        <taxon>Bacteroidota</taxon>
        <taxon>Cytophagia</taxon>
        <taxon>Cytophagales</taxon>
        <taxon>Marivirgaceae</taxon>
        <taxon>Marivirga</taxon>
    </lineage>
</organism>